<accession>A0ABQ7GGD2</accession>
<evidence type="ECO:0000313" key="2">
    <source>
        <dbReference type="EMBL" id="KAF5833662.1"/>
    </source>
</evidence>
<reference evidence="2" key="1">
    <citation type="submission" date="2017-08" db="EMBL/GenBank/DDBJ databases">
        <authorList>
            <person name="Polle J.E."/>
            <person name="Barry K."/>
            <person name="Cushman J."/>
            <person name="Schmutz J."/>
            <person name="Tran D."/>
            <person name="Hathwaick L.T."/>
            <person name="Yim W.C."/>
            <person name="Jenkins J."/>
            <person name="Mckie-Krisberg Z.M."/>
            <person name="Prochnik S."/>
            <person name="Lindquist E."/>
            <person name="Dockter R.B."/>
            <person name="Adam C."/>
            <person name="Molina H."/>
            <person name="Bunkerborg J."/>
            <person name="Jin E."/>
            <person name="Buchheim M."/>
            <person name="Magnuson J."/>
        </authorList>
    </citation>
    <scope>NUCLEOTIDE SEQUENCE</scope>
    <source>
        <strain evidence="2">CCAP 19/18</strain>
    </source>
</reference>
<sequence length="106" mass="11647">MSRRESFLSHIPQPPLIAHAYFTAHPEKGEHLHVSMLSALMHHVNLWLTSHADQSRSSTDTCNRTCCASNPWTESSGLHNSAQQPLIFGDRSGGAQPATRDLACAE</sequence>
<feature type="region of interest" description="Disordered" evidence="1">
    <location>
        <begin position="74"/>
        <end position="106"/>
    </location>
</feature>
<gene>
    <name evidence="2" type="ORF">DUNSADRAFT_9972</name>
</gene>
<evidence type="ECO:0000313" key="3">
    <source>
        <dbReference type="Proteomes" id="UP000815325"/>
    </source>
</evidence>
<keyword evidence="3" id="KW-1185">Reference proteome</keyword>
<name>A0ABQ7GGD2_DUNSA</name>
<evidence type="ECO:0000256" key="1">
    <source>
        <dbReference type="SAM" id="MobiDB-lite"/>
    </source>
</evidence>
<dbReference type="EMBL" id="MU069798">
    <property type="protein sequence ID" value="KAF5833662.1"/>
    <property type="molecule type" value="Genomic_DNA"/>
</dbReference>
<proteinExistence type="predicted"/>
<protein>
    <recommendedName>
        <fullName evidence="4">Encoded protein</fullName>
    </recommendedName>
</protein>
<dbReference type="Proteomes" id="UP000815325">
    <property type="component" value="Unassembled WGS sequence"/>
</dbReference>
<feature type="compositionally biased region" description="Polar residues" evidence="1">
    <location>
        <begin position="74"/>
        <end position="84"/>
    </location>
</feature>
<comment type="caution">
    <text evidence="2">The sequence shown here is derived from an EMBL/GenBank/DDBJ whole genome shotgun (WGS) entry which is preliminary data.</text>
</comment>
<organism evidence="2 3">
    <name type="scientific">Dunaliella salina</name>
    <name type="common">Green alga</name>
    <name type="synonym">Protococcus salinus</name>
    <dbReference type="NCBI Taxonomy" id="3046"/>
    <lineage>
        <taxon>Eukaryota</taxon>
        <taxon>Viridiplantae</taxon>
        <taxon>Chlorophyta</taxon>
        <taxon>core chlorophytes</taxon>
        <taxon>Chlorophyceae</taxon>
        <taxon>CS clade</taxon>
        <taxon>Chlamydomonadales</taxon>
        <taxon>Dunaliellaceae</taxon>
        <taxon>Dunaliella</taxon>
    </lineage>
</organism>
<evidence type="ECO:0008006" key="4">
    <source>
        <dbReference type="Google" id="ProtNLM"/>
    </source>
</evidence>